<keyword evidence="2" id="KW-1185">Reference proteome</keyword>
<accession>A0A183HK93</accession>
<evidence type="ECO:0000313" key="2">
    <source>
        <dbReference type="Proteomes" id="UP000267606"/>
    </source>
</evidence>
<reference evidence="1 2" key="2">
    <citation type="submission" date="2018-11" db="EMBL/GenBank/DDBJ databases">
        <authorList>
            <consortium name="Pathogen Informatics"/>
        </authorList>
    </citation>
    <scope>NUCLEOTIDE SEQUENCE [LARGE SCALE GENOMIC DNA]</scope>
</reference>
<reference evidence="3" key="1">
    <citation type="submission" date="2016-06" db="UniProtKB">
        <authorList>
            <consortium name="WormBaseParasite"/>
        </authorList>
    </citation>
    <scope>IDENTIFICATION</scope>
</reference>
<dbReference type="Proteomes" id="UP000267606">
    <property type="component" value="Unassembled WGS sequence"/>
</dbReference>
<dbReference type="WBParaSite" id="OFLC_0000790401-mRNA-1">
    <property type="protein sequence ID" value="OFLC_0000790401-mRNA-1"/>
    <property type="gene ID" value="OFLC_0000790401"/>
</dbReference>
<evidence type="ECO:0000313" key="1">
    <source>
        <dbReference type="EMBL" id="VDO53080.1"/>
    </source>
</evidence>
<organism evidence="3">
    <name type="scientific">Onchocerca flexuosa</name>
    <dbReference type="NCBI Taxonomy" id="387005"/>
    <lineage>
        <taxon>Eukaryota</taxon>
        <taxon>Metazoa</taxon>
        <taxon>Ecdysozoa</taxon>
        <taxon>Nematoda</taxon>
        <taxon>Chromadorea</taxon>
        <taxon>Rhabditida</taxon>
        <taxon>Spirurina</taxon>
        <taxon>Spiruromorpha</taxon>
        <taxon>Filarioidea</taxon>
        <taxon>Onchocercidae</taxon>
        <taxon>Onchocerca</taxon>
    </lineage>
</organism>
<sequence length="98" mass="11020">MTFRSRFCLHCISIIVKNILAFPGHLYGILCSHVINLIKRDCETDSKIKESNVFGAVQLVGEDCRFITIGIGIQCYILCLENDNRFSNDSKHGGDALR</sequence>
<dbReference type="AlphaFoldDB" id="A0A183HK93"/>
<gene>
    <name evidence="1" type="ORF">OFLC_LOCUS7903</name>
</gene>
<protein>
    <submittedName>
        <fullName evidence="3">Secreted protein</fullName>
    </submittedName>
</protein>
<name>A0A183HK93_9BILA</name>
<evidence type="ECO:0000313" key="3">
    <source>
        <dbReference type="WBParaSite" id="OFLC_0000790401-mRNA-1"/>
    </source>
</evidence>
<dbReference type="EMBL" id="UZAJ01008558">
    <property type="protein sequence ID" value="VDO53080.1"/>
    <property type="molecule type" value="Genomic_DNA"/>
</dbReference>
<proteinExistence type="predicted"/>